<dbReference type="Proteomes" id="UP000440578">
    <property type="component" value="Unassembled WGS sequence"/>
</dbReference>
<feature type="compositionally biased region" description="Pro residues" evidence="1">
    <location>
        <begin position="213"/>
        <end position="241"/>
    </location>
</feature>
<dbReference type="InterPro" id="IPR016024">
    <property type="entry name" value="ARM-type_fold"/>
</dbReference>
<feature type="region of interest" description="Disordered" evidence="1">
    <location>
        <begin position="489"/>
        <end position="593"/>
    </location>
</feature>
<dbReference type="GO" id="GO:0016281">
    <property type="term" value="C:eukaryotic translation initiation factor 4F complex"/>
    <property type="evidence" value="ECO:0007669"/>
    <property type="project" value="TreeGrafter"/>
</dbReference>
<feature type="domain" description="MIF4G" evidence="2">
    <location>
        <begin position="988"/>
        <end position="1227"/>
    </location>
</feature>
<accession>A0A6A4VLJ4</accession>
<comment type="caution">
    <text evidence="3">The sequence shown here is derived from an EMBL/GenBank/DDBJ whole genome shotgun (WGS) entry which is preliminary data.</text>
</comment>
<dbReference type="OrthoDB" id="6379360at2759"/>
<feature type="compositionally biased region" description="Pro residues" evidence="1">
    <location>
        <begin position="440"/>
        <end position="450"/>
    </location>
</feature>
<feature type="region of interest" description="Disordered" evidence="1">
    <location>
        <begin position="438"/>
        <end position="468"/>
    </location>
</feature>
<gene>
    <name evidence="3" type="primary">Eif4g1</name>
    <name evidence="3" type="ORF">FJT64_007472</name>
</gene>
<proteinExistence type="predicted"/>
<feature type="region of interest" description="Disordered" evidence="1">
    <location>
        <begin position="1041"/>
        <end position="1066"/>
    </location>
</feature>
<keyword evidence="4" id="KW-1185">Reference proteome</keyword>
<evidence type="ECO:0000313" key="4">
    <source>
        <dbReference type="Proteomes" id="UP000440578"/>
    </source>
</evidence>
<dbReference type="AlphaFoldDB" id="A0A6A4VLJ4"/>
<dbReference type="SMART" id="SM00543">
    <property type="entry name" value="MIF4G"/>
    <property type="match status" value="1"/>
</dbReference>
<dbReference type="GO" id="GO:0003729">
    <property type="term" value="F:mRNA binding"/>
    <property type="evidence" value="ECO:0007669"/>
    <property type="project" value="TreeGrafter"/>
</dbReference>
<feature type="region of interest" description="Disordered" evidence="1">
    <location>
        <begin position="207"/>
        <end position="243"/>
    </location>
</feature>
<protein>
    <submittedName>
        <fullName evidence="3">Eukaryotic translation initiation factor 4 gamma 1</fullName>
    </submittedName>
</protein>
<name>A0A6A4VLJ4_AMPAM</name>
<dbReference type="PANTHER" id="PTHR23253">
    <property type="entry name" value="EUKARYOTIC TRANSLATION INITIATION FACTOR 4 GAMMA"/>
    <property type="match status" value="1"/>
</dbReference>
<dbReference type="Gene3D" id="1.25.40.180">
    <property type="match status" value="1"/>
</dbReference>
<evidence type="ECO:0000259" key="2">
    <source>
        <dbReference type="SMART" id="SM00543"/>
    </source>
</evidence>
<feature type="compositionally biased region" description="Low complexity" evidence="1">
    <location>
        <begin position="742"/>
        <end position="754"/>
    </location>
</feature>
<feature type="compositionally biased region" description="Basic and acidic residues" evidence="1">
    <location>
        <begin position="948"/>
        <end position="960"/>
    </location>
</feature>
<feature type="region of interest" description="Disordered" evidence="1">
    <location>
        <begin position="605"/>
        <end position="981"/>
    </location>
</feature>
<organism evidence="3 4">
    <name type="scientific">Amphibalanus amphitrite</name>
    <name type="common">Striped barnacle</name>
    <name type="synonym">Balanus amphitrite</name>
    <dbReference type="NCBI Taxonomy" id="1232801"/>
    <lineage>
        <taxon>Eukaryota</taxon>
        <taxon>Metazoa</taxon>
        <taxon>Ecdysozoa</taxon>
        <taxon>Arthropoda</taxon>
        <taxon>Crustacea</taxon>
        <taxon>Multicrustacea</taxon>
        <taxon>Cirripedia</taxon>
        <taxon>Thoracica</taxon>
        <taxon>Thoracicalcarea</taxon>
        <taxon>Balanomorpha</taxon>
        <taxon>Balanoidea</taxon>
        <taxon>Balanidae</taxon>
        <taxon>Amphibalaninae</taxon>
        <taxon>Amphibalanus</taxon>
    </lineage>
</organism>
<evidence type="ECO:0000256" key="1">
    <source>
        <dbReference type="SAM" id="MobiDB-lite"/>
    </source>
</evidence>
<dbReference type="EMBL" id="VIIS01001648">
    <property type="protein sequence ID" value="KAF0294945.1"/>
    <property type="molecule type" value="Genomic_DNA"/>
</dbReference>
<sequence length="1252" mass="132238">MAAQLPPGERPPDPGVPLTQPGGRYNVPLSAQPRGYGPPPGAGDGQPLQYMPPPRPYQQPMHEMAKQNLELPSVPGYPGPHQHHQAPVLRPGAPLVTGAPGYSAHQMMAGPRPPAPAPGYPPGGHAISMPPPPAPHTAAAFSMAGGLPPGQAPPMMMFFSPGQVPPGGQGHPGVRQGPTAYMPTPPVYSTQPPYQQQLTVQPPQGLYVQAQPQPAPGGQPAPPQIWGPPPPAQMSLPPPMEPLQARRPQEQLYAPPVPPPAPVQHHASHRIPIINPETHEEVAVSGNSAQTPSGVPETAWRPLGNGVSTLPRSGRQHSSASVSELGEPDNRRGPRARSSASYSECPLPGEGVPEWAPAPALAPQSVPGRFQTPTANGLSTHSPDVIRRQVMNYASPASTVRQSEWNPARAPGWCPPVPPSRPSDGHYSLPASLPDLVPVPSVPPGLPPPDSALQYSQAAPRPEGAEMGLQYGQGVPLAVSARLEGPEAARQQFAQGVPPPIVDSLPKESESEREPAVPDATSVTSESAEPAGVIPGRPEAVTAEPASSAEVEPGECVPPQQLESSAVQEEPVEGSAEFETAEEAAAEPSLPEAVTVAATELERLAVSAADEAPAAAPPLEPAPESVSPALDSDQPAESTEEVPAASEEVVKSPVTAVVVNGSQSHSSVVSDKPYAPVAPIEQETPHVNGQNGGESAADENGVKECLPAEPQEPSPEPEEPKETAVVTAELQEATDESKDTPSEVTTESPSEQSPEPTPAVTPPSEDTPADSPARGTPASTPADTPSLGTPVGTPSGTPAASRQGSPPPVNGTAGRPAPPATEPPPRHLAAKGDGRPTPPAPAPSHAAKKHYGRSELLALQHAPLSQQRPAALPDLPSVVRRAGATTDQRAAALKPRPIGPGEFASGFKPAVMGPPGKYRGRSSQGGVGGGGGGGRRDGPLQSPAPPVRRIEISRDVKLHTTENAWKPGAAKPGAESAEDSADAEAQLVARLKGILNKITPSNIEKHIENIRQLEFNTDERLGKMINVLFDKAVNEPAVRQPVRGSVSGHDQTPDPRIRRWPAGSEDESKKAMSMFRKLLLTQCQREFEKDKSLELNLGERQREIEAQTDPVERRAKERALEEAQRQGRLRSNGNIRFIGELYKLSMLTDRIMQQCITKLLKDRHEDSYECMCKLVSTIGQKLEVAEKKQGRDLGKMFAEFERLSVDKKLSSRIRFMLRDLIELRANHWVPTRTTAQPRPYDHRGGARAGAPG</sequence>
<feature type="compositionally biased region" description="Low complexity" evidence="1">
    <location>
        <begin position="605"/>
        <end position="614"/>
    </location>
</feature>
<dbReference type="GO" id="GO:0003743">
    <property type="term" value="F:translation initiation factor activity"/>
    <property type="evidence" value="ECO:0007669"/>
    <property type="project" value="UniProtKB-KW"/>
</dbReference>
<keyword evidence="3" id="KW-0396">Initiation factor</keyword>
<feature type="compositionally biased region" description="Polar residues" evidence="1">
    <location>
        <begin position="777"/>
        <end position="804"/>
    </location>
</feature>
<evidence type="ECO:0000313" key="3">
    <source>
        <dbReference type="EMBL" id="KAF0294945.1"/>
    </source>
</evidence>
<dbReference type="InterPro" id="IPR003890">
    <property type="entry name" value="MIF4G-like_typ-3"/>
</dbReference>
<feature type="compositionally biased region" description="Polar residues" evidence="1">
    <location>
        <begin position="306"/>
        <end position="322"/>
    </location>
</feature>
<dbReference type="Pfam" id="PF02854">
    <property type="entry name" value="MIF4G"/>
    <property type="match status" value="1"/>
</dbReference>
<feature type="compositionally biased region" description="Polar residues" evidence="1">
    <location>
        <begin position="371"/>
        <end position="382"/>
    </location>
</feature>
<feature type="region of interest" description="Disordered" evidence="1">
    <location>
        <begin position="281"/>
        <end position="383"/>
    </location>
</feature>
<keyword evidence="3" id="KW-0648">Protein biosynthesis</keyword>
<reference evidence="3 4" key="1">
    <citation type="submission" date="2019-07" db="EMBL/GenBank/DDBJ databases">
        <title>Draft genome assembly of a fouling barnacle, Amphibalanus amphitrite (Darwin, 1854): The first reference genome for Thecostraca.</title>
        <authorList>
            <person name="Kim W."/>
        </authorList>
    </citation>
    <scope>NUCLEOTIDE SEQUENCE [LARGE SCALE GENOMIC DNA]</scope>
    <source>
        <strain evidence="3">SNU_AA5</strain>
        <tissue evidence="3">Soma without cirri and trophi</tissue>
    </source>
</reference>
<dbReference type="SUPFAM" id="SSF48371">
    <property type="entry name" value="ARM repeat"/>
    <property type="match status" value="1"/>
</dbReference>
<feature type="compositionally biased region" description="Basic and acidic residues" evidence="1">
    <location>
        <begin position="505"/>
        <end position="516"/>
    </location>
</feature>
<feature type="compositionally biased region" description="Polar residues" evidence="1">
    <location>
        <begin position="660"/>
        <end position="669"/>
    </location>
</feature>
<feature type="region of interest" description="Disordered" evidence="1">
    <location>
        <begin position="1232"/>
        <end position="1252"/>
    </location>
</feature>
<dbReference type="PANTHER" id="PTHR23253:SF78">
    <property type="entry name" value="EUKARYOTIC TRANSLATION INITIATION FACTOR 4G1, ISOFORM B-RELATED"/>
    <property type="match status" value="1"/>
</dbReference>
<feature type="region of interest" description="Disordered" evidence="1">
    <location>
        <begin position="1"/>
        <end position="60"/>
    </location>
</feature>
<feature type="compositionally biased region" description="Gly residues" evidence="1">
    <location>
        <begin position="923"/>
        <end position="933"/>
    </location>
</feature>